<dbReference type="PROSITE" id="PS50043">
    <property type="entry name" value="HTH_LUXR_2"/>
    <property type="match status" value="1"/>
</dbReference>
<dbReference type="Proteomes" id="UP000243887">
    <property type="component" value="Unassembled WGS sequence"/>
</dbReference>
<evidence type="ECO:0000259" key="4">
    <source>
        <dbReference type="PROSITE" id="PS50043"/>
    </source>
</evidence>
<evidence type="ECO:0000313" key="5">
    <source>
        <dbReference type="EMBL" id="SFJ28478.1"/>
    </source>
</evidence>
<dbReference type="GO" id="GO:0006355">
    <property type="term" value="P:regulation of DNA-templated transcription"/>
    <property type="evidence" value="ECO:0007669"/>
    <property type="project" value="InterPro"/>
</dbReference>
<dbReference type="InterPro" id="IPR000792">
    <property type="entry name" value="Tscrpt_reg_LuxR_C"/>
</dbReference>
<gene>
    <name evidence="5" type="ORF">SAMN04487893_10542</name>
</gene>
<keyword evidence="2" id="KW-0238">DNA-binding</keyword>
<dbReference type="GO" id="GO:0003677">
    <property type="term" value="F:DNA binding"/>
    <property type="evidence" value="ECO:0007669"/>
    <property type="project" value="UniProtKB-KW"/>
</dbReference>
<accession>A0A1I3Q3P5</accession>
<name>A0A1I3Q3P5_9FLAO</name>
<feature type="domain" description="HTH luxR-type" evidence="4">
    <location>
        <begin position="165"/>
        <end position="228"/>
    </location>
</feature>
<dbReference type="OrthoDB" id="965844at2"/>
<dbReference type="SUPFAM" id="SSF55785">
    <property type="entry name" value="PYP-like sensor domain (PAS domain)"/>
    <property type="match status" value="1"/>
</dbReference>
<keyword evidence="1" id="KW-0805">Transcription regulation</keyword>
<dbReference type="InterPro" id="IPR035965">
    <property type="entry name" value="PAS-like_dom_sf"/>
</dbReference>
<dbReference type="RefSeq" id="WP_090678531.1">
    <property type="nucleotide sequence ID" value="NZ_FORU01000005.1"/>
</dbReference>
<evidence type="ECO:0000256" key="1">
    <source>
        <dbReference type="ARBA" id="ARBA00023015"/>
    </source>
</evidence>
<dbReference type="SMART" id="SM00421">
    <property type="entry name" value="HTH_LUXR"/>
    <property type="match status" value="1"/>
</dbReference>
<protein>
    <submittedName>
        <fullName evidence="5">Regulatory protein, luxR family</fullName>
    </submittedName>
</protein>
<dbReference type="Gene3D" id="1.10.10.10">
    <property type="entry name" value="Winged helix-like DNA-binding domain superfamily/Winged helix DNA-binding domain"/>
    <property type="match status" value="1"/>
</dbReference>
<dbReference type="PANTHER" id="PTHR44688">
    <property type="entry name" value="DNA-BINDING TRANSCRIPTIONAL ACTIVATOR DEVR_DOSR"/>
    <property type="match status" value="1"/>
</dbReference>
<reference evidence="6" key="1">
    <citation type="submission" date="2016-10" db="EMBL/GenBank/DDBJ databases">
        <authorList>
            <person name="Varghese N."/>
            <person name="Submissions S."/>
        </authorList>
    </citation>
    <scope>NUCLEOTIDE SEQUENCE [LARGE SCALE GENOMIC DNA]</scope>
    <source>
        <strain evidence="6">DSM 26542</strain>
    </source>
</reference>
<dbReference type="SUPFAM" id="SSF46894">
    <property type="entry name" value="C-terminal effector domain of the bipartite response regulators"/>
    <property type="match status" value="1"/>
</dbReference>
<dbReference type="PROSITE" id="PS00622">
    <property type="entry name" value="HTH_LUXR_1"/>
    <property type="match status" value="1"/>
</dbReference>
<dbReference type="CDD" id="cd06170">
    <property type="entry name" value="LuxR_C_like"/>
    <property type="match status" value="1"/>
</dbReference>
<evidence type="ECO:0000313" key="6">
    <source>
        <dbReference type="Proteomes" id="UP000243887"/>
    </source>
</evidence>
<dbReference type="InterPro" id="IPR016032">
    <property type="entry name" value="Sig_transdc_resp-reg_C-effctor"/>
</dbReference>
<keyword evidence="6" id="KW-1185">Reference proteome</keyword>
<sequence>MNTLVKNAFDIERLHSKGTLKAPYQKKDKNYMYIYDNQKNTIQYITSSFTRLTGHPQREVTRLFLDNIIHEDDLSYFYKCEEKSINFMNQHSFEDIFNYILIYTYRIKTLKGNFIRILQESQALEIDYNGALSKTLITHKEIEDYVSRPFDDFKIYDKSQHTYIDHNNCYNLTKREIEIVTLIKKGLSSLQISESLNISNNTVRTHRKNILSKSNCNSFIELVKKLSY</sequence>
<dbReference type="PRINTS" id="PR00038">
    <property type="entry name" value="HTHLUXR"/>
</dbReference>
<organism evidence="5 6">
    <name type="scientific">Myroides guanonis</name>
    <dbReference type="NCBI Taxonomy" id="1150112"/>
    <lineage>
        <taxon>Bacteria</taxon>
        <taxon>Pseudomonadati</taxon>
        <taxon>Bacteroidota</taxon>
        <taxon>Flavobacteriia</taxon>
        <taxon>Flavobacteriales</taxon>
        <taxon>Flavobacteriaceae</taxon>
        <taxon>Myroides</taxon>
    </lineage>
</organism>
<keyword evidence="3" id="KW-0804">Transcription</keyword>
<proteinExistence type="predicted"/>
<dbReference type="PANTHER" id="PTHR44688:SF16">
    <property type="entry name" value="DNA-BINDING TRANSCRIPTIONAL ACTIVATOR DEVR_DOSR"/>
    <property type="match status" value="1"/>
</dbReference>
<dbReference type="STRING" id="1150112.SAMN04487893_10542"/>
<dbReference type="InterPro" id="IPR036388">
    <property type="entry name" value="WH-like_DNA-bd_sf"/>
</dbReference>
<dbReference type="AlphaFoldDB" id="A0A1I3Q3P5"/>
<evidence type="ECO:0000256" key="3">
    <source>
        <dbReference type="ARBA" id="ARBA00023163"/>
    </source>
</evidence>
<dbReference type="Pfam" id="PF00196">
    <property type="entry name" value="GerE"/>
    <property type="match status" value="1"/>
</dbReference>
<evidence type="ECO:0000256" key="2">
    <source>
        <dbReference type="ARBA" id="ARBA00023125"/>
    </source>
</evidence>
<dbReference type="EMBL" id="FORU01000005">
    <property type="protein sequence ID" value="SFJ28478.1"/>
    <property type="molecule type" value="Genomic_DNA"/>
</dbReference>
<dbReference type="Gene3D" id="3.30.450.20">
    <property type="entry name" value="PAS domain"/>
    <property type="match status" value="1"/>
</dbReference>